<dbReference type="InterPro" id="IPR013087">
    <property type="entry name" value="Znf_C2H2_type"/>
</dbReference>
<dbReference type="Proteomes" id="UP000466442">
    <property type="component" value="Unassembled WGS sequence"/>
</dbReference>
<dbReference type="InterPro" id="IPR036236">
    <property type="entry name" value="Znf_C2H2_sf"/>
</dbReference>
<dbReference type="SMART" id="SM00355">
    <property type="entry name" value="ZnF_C2H2"/>
    <property type="match status" value="2"/>
</dbReference>
<evidence type="ECO:0000313" key="4">
    <source>
        <dbReference type="Proteomes" id="UP000466442"/>
    </source>
</evidence>
<dbReference type="Gene3D" id="3.30.160.60">
    <property type="entry name" value="Classic Zinc Finger"/>
    <property type="match status" value="1"/>
</dbReference>
<evidence type="ECO:0000313" key="3">
    <source>
        <dbReference type="EMBL" id="KAF6202980.1"/>
    </source>
</evidence>
<organism evidence="3 4">
    <name type="scientific">Apolygus lucorum</name>
    <name type="common">Small green plant bug</name>
    <name type="synonym">Lygocoris lucorum</name>
    <dbReference type="NCBI Taxonomy" id="248454"/>
    <lineage>
        <taxon>Eukaryota</taxon>
        <taxon>Metazoa</taxon>
        <taxon>Ecdysozoa</taxon>
        <taxon>Arthropoda</taxon>
        <taxon>Hexapoda</taxon>
        <taxon>Insecta</taxon>
        <taxon>Pterygota</taxon>
        <taxon>Neoptera</taxon>
        <taxon>Paraneoptera</taxon>
        <taxon>Hemiptera</taxon>
        <taxon>Heteroptera</taxon>
        <taxon>Panheteroptera</taxon>
        <taxon>Cimicomorpha</taxon>
        <taxon>Miridae</taxon>
        <taxon>Mirini</taxon>
        <taxon>Apolygus</taxon>
    </lineage>
</organism>
<dbReference type="SUPFAM" id="SSF57667">
    <property type="entry name" value="beta-beta-alpha zinc fingers"/>
    <property type="match status" value="1"/>
</dbReference>
<dbReference type="PROSITE" id="PS50157">
    <property type="entry name" value="ZINC_FINGER_C2H2_2"/>
    <property type="match status" value="1"/>
</dbReference>
<gene>
    <name evidence="3" type="ORF">GE061_003391</name>
</gene>
<comment type="caution">
    <text evidence="3">The sequence shown here is derived from an EMBL/GenBank/DDBJ whole genome shotgun (WGS) entry which is preliminary data.</text>
</comment>
<proteinExistence type="predicted"/>
<dbReference type="GO" id="GO:0008270">
    <property type="term" value="F:zinc ion binding"/>
    <property type="evidence" value="ECO:0007669"/>
    <property type="project" value="UniProtKB-KW"/>
</dbReference>
<protein>
    <recommendedName>
        <fullName evidence="2">C2H2-type domain-containing protein</fullName>
    </recommendedName>
</protein>
<dbReference type="EMBL" id="WIXP02000011">
    <property type="protein sequence ID" value="KAF6202980.1"/>
    <property type="molecule type" value="Genomic_DNA"/>
</dbReference>
<evidence type="ECO:0000259" key="2">
    <source>
        <dbReference type="PROSITE" id="PS50157"/>
    </source>
</evidence>
<keyword evidence="1" id="KW-0862">Zinc</keyword>
<accession>A0A8S9X1E6</accession>
<keyword evidence="4" id="KW-1185">Reference proteome</keyword>
<keyword evidence="1" id="KW-0479">Metal-binding</keyword>
<feature type="domain" description="C2H2-type" evidence="2">
    <location>
        <begin position="26"/>
        <end position="53"/>
    </location>
</feature>
<name>A0A8S9X1E6_APOLU</name>
<dbReference type="AlphaFoldDB" id="A0A8S9X1E6"/>
<evidence type="ECO:0000256" key="1">
    <source>
        <dbReference type="PROSITE-ProRule" id="PRU00042"/>
    </source>
</evidence>
<keyword evidence="1" id="KW-0863">Zinc-finger</keyword>
<dbReference type="OrthoDB" id="6629761at2759"/>
<sequence>MLIRREFQNWELYCGLFQCPNYNKIYGCPNCVRKYKHKRDLTRHLNYECGQLPRFTCPFCDHKAKHKSSMRTHVFKKHSNVSKIVNEEMEMVVKVERMN</sequence>
<reference evidence="3" key="1">
    <citation type="journal article" date="2021" name="Mol. Ecol. Resour.">
        <title>Apolygus lucorum genome provides insights into omnivorousness and mesophyll feeding.</title>
        <authorList>
            <person name="Liu Y."/>
            <person name="Liu H."/>
            <person name="Wang H."/>
            <person name="Huang T."/>
            <person name="Liu B."/>
            <person name="Yang B."/>
            <person name="Yin L."/>
            <person name="Li B."/>
            <person name="Zhang Y."/>
            <person name="Zhang S."/>
            <person name="Jiang F."/>
            <person name="Zhang X."/>
            <person name="Ren Y."/>
            <person name="Wang B."/>
            <person name="Wang S."/>
            <person name="Lu Y."/>
            <person name="Wu K."/>
            <person name="Fan W."/>
            <person name="Wang G."/>
        </authorList>
    </citation>
    <scope>NUCLEOTIDE SEQUENCE</scope>
    <source>
        <strain evidence="3">12Hb</strain>
    </source>
</reference>